<reference evidence="1" key="1">
    <citation type="journal article" date="2020" name="Stud. Mycol.">
        <title>101 Dothideomycetes genomes: a test case for predicting lifestyles and emergence of pathogens.</title>
        <authorList>
            <person name="Haridas S."/>
            <person name="Albert R."/>
            <person name="Binder M."/>
            <person name="Bloem J."/>
            <person name="Labutti K."/>
            <person name="Salamov A."/>
            <person name="Andreopoulos B."/>
            <person name="Baker S."/>
            <person name="Barry K."/>
            <person name="Bills G."/>
            <person name="Bluhm B."/>
            <person name="Cannon C."/>
            <person name="Castanera R."/>
            <person name="Culley D."/>
            <person name="Daum C."/>
            <person name="Ezra D."/>
            <person name="Gonzalez J."/>
            <person name="Henrissat B."/>
            <person name="Kuo A."/>
            <person name="Liang C."/>
            <person name="Lipzen A."/>
            <person name="Lutzoni F."/>
            <person name="Magnuson J."/>
            <person name="Mondo S."/>
            <person name="Nolan M."/>
            <person name="Ohm R."/>
            <person name="Pangilinan J."/>
            <person name="Park H.-J."/>
            <person name="Ramirez L."/>
            <person name="Alfaro M."/>
            <person name="Sun H."/>
            <person name="Tritt A."/>
            <person name="Yoshinaga Y."/>
            <person name="Zwiers L.-H."/>
            <person name="Turgeon B."/>
            <person name="Goodwin S."/>
            <person name="Spatafora J."/>
            <person name="Crous P."/>
            <person name="Grigoriev I."/>
        </authorList>
    </citation>
    <scope>NUCLEOTIDE SEQUENCE</scope>
    <source>
        <strain evidence="1">CBS 183.55</strain>
    </source>
</reference>
<dbReference type="RefSeq" id="XP_033447549.1">
    <property type="nucleotide sequence ID" value="XM_033587844.1"/>
</dbReference>
<dbReference type="EMBL" id="ML978972">
    <property type="protein sequence ID" value="KAF1927297.1"/>
    <property type="molecule type" value="Genomic_DNA"/>
</dbReference>
<dbReference type="AlphaFoldDB" id="A0A6A5RP51"/>
<evidence type="ECO:0000313" key="2">
    <source>
        <dbReference type="Proteomes" id="UP000800082"/>
    </source>
</evidence>
<accession>A0A6A5RP51</accession>
<keyword evidence="2" id="KW-1185">Reference proteome</keyword>
<dbReference type="GeneID" id="54345491"/>
<evidence type="ECO:0000313" key="1">
    <source>
        <dbReference type="EMBL" id="KAF1927297.1"/>
    </source>
</evidence>
<protein>
    <submittedName>
        <fullName evidence="1">Uncharacterized protein</fullName>
    </submittedName>
</protein>
<gene>
    <name evidence="1" type="ORF">M421DRAFT_176379</name>
</gene>
<sequence length="154" mass="17108">MVVVRKQTRRGKLVVVLQSVTYGGAILRPDKSQRSGVRPVHQILRHSLMRSGYGDACSLELLGMEIMLPSPLRLAEKQDGHYDCTDCRIRQAPYEPCCALSAPPAYACRRGSSFELASRRFSQDVMFKIDGASSGQLMGERSTVRGIHSALRVR</sequence>
<name>A0A6A5RP51_9PLEO</name>
<dbReference type="Proteomes" id="UP000800082">
    <property type="component" value="Unassembled WGS sequence"/>
</dbReference>
<proteinExistence type="predicted"/>
<organism evidence="1 2">
    <name type="scientific">Didymella exigua CBS 183.55</name>
    <dbReference type="NCBI Taxonomy" id="1150837"/>
    <lineage>
        <taxon>Eukaryota</taxon>
        <taxon>Fungi</taxon>
        <taxon>Dikarya</taxon>
        <taxon>Ascomycota</taxon>
        <taxon>Pezizomycotina</taxon>
        <taxon>Dothideomycetes</taxon>
        <taxon>Pleosporomycetidae</taxon>
        <taxon>Pleosporales</taxon>
        <taxon>Pleosporineae</taxon>
        <taxon>Didymellaceae</taxon>
        <taxon>Didymella</taxon>
    </lineage>
</organism>